<dbReference type="AlphaFoldDB" id="A0A5C7B681"/>
<gene>
    <name evidence="4" type="ORF">ES692_12080</name>
</gene>
<dbReference type="InterPro" id="IPR018392">
    <property type="entry name" value="LysM"/>
</dbReference>
<proteinExistence type="predicted"/>
<reference evidence="4 5" key="1">
    <citation type="submission" date="2019-08" db="EMBL/GenBank/DDBJ databases">
        <title>Genome of Psychroserpens burtonensis ACAM 167.</title>
        <authorList>
            <person name="Bowman J.P."/>
        </authorList>
    </citation>
    <scope>NUCLEOTIDE SEQUENCE [LARGE SCALE GENOMIC DNA]</scope>
    <source>
        <strain evidence="4 5">ACAM 167</strain>
    </source>
</reference>
<evidence type="ECO:0000256" key="1">
    <source>
        <dbReference type="SAM" id="MobiDB-lite"/>
    </source>
</evidence>
<evidence type="ECO:0000259" key="3">
    <source>
        <dbReference type="PROSITE" id="PS51782"/>
    </source>
</evidence>
<evidence type="ECO:0000313" key="4">
    <source>
        <dbReference type="EMBL" id="TXE16511.1"/>
    </source>
</evidence>
<dbReference type="STRING" id="1123037.GCA_000425305_03369"/>
<dbReference type="SUPFAM" id="SSF54106">
    <property type="entry name" value="LysM domain"/>
    <property type="match status" value="5"/>
</dbReference>
<keyword evidence="2" id="KW-0732">Signal</keyword>
<dbReference type="Pfam" id="PF01476">
    <property type="entry name" value="LysM"/>
    <property type="match status" value="5"/>
</dbReference>
<dbReference type="Gene3D" id="3.10.350.10">
    <property type="entry name" value="LysM domain"/>
    <property type="match status" value="5"/>
</dbReference>
<dbReference type="EMBL" id="VOSB01000017">
    <property type="protein sequence ID" value="TXE16511.1"/>
    <property type="molecule type" value="Genomic_DNA"/>
</dbReference>
<evidence type="ECO:0000256" key="2">
    <source>
        <dbReference type="SAM" id="SignalP"/>
    </source>
</evidence>
<dbReference type="OrthoDB" id="2149800at2"/>
<organism evidence="4 5">
    <name type="scientific">Psychroserpens burtonensis</name>
    <dbReference type="NCBI Taxonomy" id="49278"/>
    <lineage>
        <taxon>Bacteria</taxon>
        <taxon>Pseudomonadati</taxon>
        <taxon>Bacteroidota</taxon>
        <taxon>Flavobacteriia</taxon>
        <taxon>Flavobacteriales</taxon>
        <taxon>Flavobacteriaceae</taxon>
        <taxon>Psychroserpens</taxon>
    </lineage>
</organism>
<dbReference type="PROSITE" id="PS51782">
    <property type="entry name" value="LYSM"/>
    <property type="match status" value="5"/>
</dbReference>
<dbReference type="Proteomes" id="UP000321938">
    <property type="component" value="Unassembled WGS sequence"/>
</dbReference>
<feature type="domain" description="LysM" evidence="3">
    <location>
        <begin position="229"/>
        <end position="276"/>
    </location>
</feature>
<feature type="signal peptide" evidence="2">
    <location>
        <begin position="1"/>
        <end position="30"/>
    </location>
</feature>
<dbReference type="PANTHER" id="PTHR33734">
    <property type="entry name" value="LYSM DOMAIN-CONTAINING GPI-ANCHORED PROTEIN 2"/>
    <property type="match status" value="1"/>
</dbReference>
<dbReference type="PANTHER" id="PTHR33734:SF22">
    <property type="entry name" value="MEMBRANE-BOUND LYTIC MUREIN TRANSGLYCOSYLASE D"/>
    <property type="match status" value="1"/>
</dbReference>
<comment type="caution">
    <text evidence="4">The sequence shown here is derived from an EMBL/GenBank/DDBJ whole genome shotgun (WGS) entry which is preliminary data.</text>
</comment>
<keyword evidence="5" id="KW-1185">Reference proteome</keyword>
<feature type="region of interest" description="Disordered" evidence="1">
    <location>
        <begin position="275"/>
        <end position="309"/>
    </location>
</feature>
<feature type="compositionally biased region" description="Polar residues" evidence="1">
    <location>
        <begin position="275"/>
        <end position="289"/>
    </location>
</feature>
<feature type="domain" description="LysM" evidence="3">
    <location>
        <begin position="170"/>
        <end position="214"/>
    </location>
</feature>
<dbReference type="SMART" id="SM00257">
    <property type="entry name" value="LysM"/>
    <property type="match status" value="5"/>
</dbReference>
<accession>A0A5C7B681</accession>
<feature type="chain" id="PRO_5022866525" evidence="2">
    <location>
        <begin position="31"/>
        <end position="791"/>
    </location>
</feature>
<sequence>MNTSYKSNRMARVFFKFLAIFSFCFFYGNAQNPTKNHTVTKGETVYRLSKIYEVSISDIIKLNPSASKVIYVGEVLKIPVSSTNSGVPKNSDKQDFTTVDNVLVYKVKSGDTKFGLTKKIGITITDLENQNPHIKKGLQAGHVLKISNSNYSSPSTSKIRANPQQSESYKWHDVIKGDTFYSISKLYTVDLASLITTNSSIIPEKMSIGIRVKIPNKLLDSDTSIQDKTEYLVKKGDTKFGLAKTFNTTIANLEKLNPQILDMLRYGVTIKTPSKTSNTLDKSNISQVSGDDEASIENTNNKTSDNEETKTLKNEINEVLKTDKNSANSSVEDNDSELAKKTNIEDSSSIKTVLNKEKSEIEKLSYTSYTIAPKETLYGLSKKASMSVPEFLKLNPKLSESVIIGTVIKMPITGFNAPLNNNSKNTNANNTRDSYTDLSTLITSRKDKKILMLMQFNDIEFNYYTRSISSYNAISNTALQNDIQFYKGAKTAIDSLVKMGIKTEINLLKVDDIKRTKALENIDLKSFDAIITLDFNKEIENALVSKANNNIPIIIGKSESENYKINTVYQALPSASTQKLKTLKYINNKNGNIIVISDNDRLESRSFISEHSPGAKVFVTNKNGEFSDKDVISNLDKSKTNYIIIDSKKNGVFLSSTTLLLGLLSNYDIQLAVLESNLLPNDQEISSKRFSILKLIYPDIYQITNTAETLNYFNNYKLKNNIDPSKKALQGFDIIFDTMLRLSQDMDFEESLSTFKTEYLILKFYYKKNTFGNYDNHEIIIREFNNSDIAN</sequence>
<feature type="domain" description="LysM" evidence="3">
    <location>
        <begin position="35"/>
        <end position="78"/>
    </location>
</feature>
<dbReference type="CDD" id="cd00118">
    <property type="entry name" value="LysM"/>
    <property type="match status" value="5"/>
</dbReference>
<dbReference type="InterPro" id="IPR036779">
    <property type="entry name" value="LysM_dom_sf"/>
</dbReference>
<feature type="domain" description="LysM" evidence="3">
    <location>
        <begin position="103"/>
        <end position="146"/>
    </location>
</feature>
<evidence type="ECO:0000313" key="5">
    <source>
        <dbReference type="Proteomes" id="UP000321938"/>
    </source>
</evidence>
<name>A0A5C7B681_9FLAO</name>
<protein>
    <submittedName>
        <fullName evidence="4">LysM peptidoglycan-binding domain-containing protein</fullName>
    </submittedName>
</protein>
<feature type="domain" description="LysM" evidence="3">
    <location>
        <begin position="367"/>
        <end position="410"/>
    </location>
</feature>